<name>A0AAV2FFW6_9ROSI</name>
<dbReference type="Proteomes" id="UP001497516">
    <property type="component" value="Chromosome 6"/>
</dbReference>
<protein>
    <recommendedName>
        <fullName evidence="3">Secreted protein</fullName>
    </recommendedName>
</protein>
<keyword evidence="2" id="KW-1185">Reference proteome</keyword>
<dbReference type="EMBL" id="OZ034819">
    <property type="protein sequence ID" value="CAL1397185.1"/>
    <property type="molecule type" value="Genomic_DNA"/>
</dbReference>
<proteinExistence type="predicted"/>
<accession>A0AAV2FFW6</accession>
<evidence type="ECO:0000313" key="1">
    <source>
        <dbReference type="EMBL" id="CAL1397185.1"/>
    </source>
</evidence>
<organism evidence="1 2">
    <name type="scientific">Linum trigynum</name>
    <dbReference type="NCBI Taxonomy" id="586398"/>
    <lineage>
        <taxon>Eukaryota</taxon>
        <taxon>Viridiplantae</taxon>
        <taxon>Streptophyta</taxon>
        <taxon>Embryophyta</taxon>
        <taxon>Tracheophyta</taxon>
        <taxon>Spermatophyta</taxon>
        <taxon>Magnoliopsida</taxon>
        <taxon>eudicotyledons</taxon>
        <taxon>Gunneridae</taxon>
        <taxon>Pentapetalae</taxon>
        <taxon>rosids</taxon>
        <taxon>fabids</taxon>
        <taxon>Malpighiales</taxon>
        <taxon>Linaceae</taxon>
        <taxon>Linum</taxon>
    </lineage>
</organism>
<gene>
    <name evidence="1" type="ORF">LTRI10_LOCUS37506</name>
</gene>
<reference evidence="1 2" key="1">
    <citation type="submission" date="2024-04" db="EMBL/GenBank/DDBJ databases">
        <authorList>
            <person name="Fracassetti M."/>
        </authorList>
    </citation>
    <scope>NUCLEOTIDE SEQUENCE [LARGE SCALE GENOMIC DNA]</scope>
</reference>
<sequence>MLWSFSAFVLGSFMVLGSIAFHLQRLLCTLTCQCSCIVVPSWVFYQTNFLLQTHHDEEEEGHHHQPPNSLKPILHSCTAGLLRDDIIPREEIHDMFRDC</sequence>
<evidence type="ECO:0000313" key="2">
    <source>
        <dbReference type="Proteomes" id="UP001497516"/>
    </source>
</evidence>
<evidence type="ECO:0008006" key="3">
    <source>
        <dbReference type="Google" id="ProtNLM"/>
    </source>
</evidence>
<dbReference type="AlphaFoldDB" id="A0AAV2FFW6"/>